<dbReference type="GO" id="GO:0032259">
    <property type="term" value="P:methylation"/>
    <property type="evidence" value="ECO:0007669"/>
    <property type="project" value="UniProtKB-KW"/>
</dbReference>
<dbReference type="OrthoDB" id="417697at2759"/>
<comment type="similarity">
    <text evidence="1">Belongs to the methyltransferase superfamily. METL family.</text>
</comment>
<dbReference type="InterPro" id="IPR026113">
    <property type="entry name" value="METTL2/6/8-like"/>
</dbReference>
<accession>A0A443SJD3</accession>
<dbReference type="SUPFAM" id="SSF53335">
    <property type="entry name" value="S-adenosyl-L-methionine-dependent methyltransferases"/>
    <property type="match status" value="1"/>
</dbReference>
<dbReference type="CDD" id="cd02440">
    <property type="entry name" value="AdoMet_MTases"/>
    <property type="match status" value="1"/>
</dbReference>
<dbReference type="InterPro" id="IPR029063">
    <property type="entry name" value="SAM-dependent_MTases_sf"/>
</dbReference>
<dbReference type="AlphaFoldDB" id="A0A443SJD3"/>
<keyword evidence="2 5" id="KW-0489">Methyltransferase</keyword>
<organism evidence="5 6">
    <name type="scientific">Leptotrombidium deliense</name>
    <dbReference type="NCBI Taxonomy" id="299467"/>
    <lineage>
        <taxon>Eukaryota</taxon>
        <taxon>Metazoa</taxon>
        <taxon>Ecdysozoa</taxon>
        <taxon>Arthropoda</taxon>
        <taxon>Chelicerata</taxon>
        <taxon>Arachnida</taxon>
        <taxon>Acari</taxon>
        <taxon>Acariformes</taxon>
        <taxon>Trombidiformes</taxon>
        <taxon>Prostigmata</taxon>
        <taxon>Anystina</taxon>
        <taxon>Parasitengona</taxon>
        <taxon>Trombiculoidea</taxon>
        <taxon>Trombiculidae</taxon>
        <taxon>Leptotrombidium</taxon>
    </lineage>
</organism>
<evidence type="ECO:0000256" key="2">
    <source>
        <dbReference type="ARBA" id="ARBA00022603"/>
    </source>
</evidence>
<dbReference type="Gene3D" id="3.40.50.150">
    <property type="entry name" value="Vaccinia Virus protein VP39"/>
    <property type="match status" value="1"/>
</dbReference>
<reference evidence="5 6" key="1">
    <citation type="journal article" date="2018" name="Gigascience">
        <title>Genomes of trombidid mites reveal novel predicted allergens and laterally-transferred genes associated with secondary metabolism.</title>
        <authorList>
            <person name="Dong X."/>
            <person name="Chaisiri K."/>
            <person name="Xia D."/>
            <person name="Armstrong S.D."/>
            <person name="Fang Y."/>
            <person name="Donnelly M.J."/>
            <person name="Kadowaki T."/>
            <person name="McGarry J.W."/>
            <person name="Darby A.C."/>
            <person name="Makepeace B.L."/>
        </authorList>
    </citation>
    <scope>NUCLEOTIDE SEQUENCE [LARGE SCALE GENOMIC DNA]</scope>
    <source>
        <strain evidence="5">UoL-UT</strain>
    </source>
</reference>
<dbReference type="Pfam" id="PF08242">
    <property type="entry name" value="Methyltransf_12"/>
    <property type="match status" value="1"/>
</dbReference>
<comment type="caution">
    <text evidence="5">The sequence shown here is derived from an EMBL/GenBank/DDBJ whole genome shotgun (WGS) entry which is preliminary data.</text>
</comment>
<protein>
    <submittedName>
        <fullName evidence="5">Methyltransferase-like protein</fullName>
    </submittedName>
</protein>
<keyword evidence="6" id="KW-1185">Reference proteome</keyword>
<dbReference type="InterPro" id="IPR013217">
    <property type="entry name" value="Methyltransf_12"/>
</dbReference>
<evidence type="ECO:0000313" key="6">
    <source>
        <dbReference type="Proteomes" id="UP000288716"/>
    </source>
</evidence>
<evidence type="ECO:0000256" key="1">
    <source>
        <dbReference type="ARBA" id="ARBA00009725"/>
    </source>
</evidence>
<name>A0A443SJD3_9ACAR</name>
<evidence type="ECO:0000256" key="3">
    <source>
        <dbReference type="ARBA" id="ARBA00022679"/>
    </source>
</evidence>
<dbReference type="PANTHER" id="PTHR22809">
    <property type="entry name" value="METHYLTRANSFERASE-RELATED"/>
    <property type="match status" value="1"/>
</dbReference>
<dbReference type="EMBL" id="NCKV01001865">
    <property type="protein sequence ID" value="RWS27638.1"/>
    <property type="molecule type" value="Genomic_DNA"/>
</dbReference>
<keyword evidence="3 5" id="KW-0808">Transferase</keyword>
<feature type="domain" description="Methyltransferase type 12" evidence="4">
    <location>
        <begin position="83"/>
        <end position="181"/>
    </location>
</feature>
<dbReference type="PANTHER" id="PTHR22809:SF5">
    <property type="entry name" value="TRNA N(3)-METHYLCYTIDINE METHYLTRANSFERASE METTL6"/>
    <property type="match status" value="1"/>
</dbReference>
<dbReference type="Proteomes" id="UP000288716">
    <property type="component" value="Unassembled WGS sequence"/>
</dbReference>
<dbReference type="GO" id="GO:0008173">
    <property type="term" value="F:RNA methyltransferase activity"/>
    <property type="evidence" value="ECO:0007669"/>
    <property type="project" value="UniProtKB-ARBA"/>
</dbReference>
<dbReference type="STRING" id="299467.A0A443SJD3"/>
<dbReference type="VEuPathDB" id="VectorBase:LDEU004400"/>
<gene>
    <name evidence="5" type="ORF">B4U80_07121</name>
</gene>
<evidence type="ECO:0000259" key="4">
    <source>
        <dbReference type="Pfam" id="PF08242"/>
    </source>
</evidence>
<proteinExistence type="inferred from homology"/>
<evidence type="ECO:0000313" key="5">
    <source>
        <dbReference type="EMBL" id="RWS27638.1"/>
    </source>
</evidence>
<dbReference type="GO" id="GO:0008757">
    <property type="term" value="F:S-adenosylmethionine-dependent methyltransferase activity"/>
    <property type="evidence" value="ECO:0007669"/>
    <property type="project" value="UniProtKB-ARBA"/>
</dbReference>
<sequence length="191" mass="22176">MQDQPIHSKTVRVLTDQEKAKLESDVNLVSTFRQVKLEKEAKKNWDLFYKRNETRFFKDRHWTTREFQELVGDDFNDTRPTLLEVGAGVGNFFYPLIEEGTKFFVYACDFSPVAVNLIKANALYDEINACKAFVSDITSEQFLEDFRQCCGSDRIDVITLMFVLSAINPNKMLAAITNLYEVSFVLFEYVF</sequence>